<feature type="domain" description="ATPase AAA-type core" evidence="1">
    <location>
        <begin position="47"/>
        <end position="337"/>
    </location>
</feature>
<dbReference type="InterPro" id="IPR003959">
    <property type="entry name" value="ATPase_AAA_core"/>
</dbReference>
<dbReference type="InterPro" id="IPR027417">
    <property type="entry name" value="P-loop_NTPase"/>
</dbReference>
<dbReference type="Proteomes" id="UP000181899">
    <property type="component" value="Unassembled WGS sequence"/>
</dbReference>
<dbReference type="EMBL" id="FOVK01000012">
    <property type="protein sequence ID" value="SFO05024.1"/>
    <property type="molecule type" value="Genomic_DNA"/>
</dbReference>
<evidence type="ECO:0000259" key="1">
    <source>
        <dbReference type="Pfam" id="PF13304"/>
    </source>
</evidence>
<reference evidence="2 3" key="1">
    <citation type="submission" date="2016-10" db="EMBL/GenBank/DDBJ databases">
        <authorList>
            <person name="de Groot N.N."/>
        </authorList>
    </citation>
    <scope>NUCLEOTIDE SEQUENCE [LARGE SCALE GENOMIC DNA]</scope>
    <source>
        <strain evidence="2 3">ML2</strain>
    </source>
</reference>
<dbReference type="Gene3D" id="3.40.50.300">
    <property type="entry name" value="P-loop containing nucleotide triphosphate hydrolases"/>
    <property type="match status" value="1"/>
</dbReference>
<dbReference type="Pfam" id="PF13304">
    <property type="entry name" value="AAA_21"/>
    <property type="match status" value="1"/>
</dbReference>
<dbReference type="OrthoDB" id="9809324at2"/>
<dbReference type="RefSeq" id="WP_074912720.1">
    <property type="nucleotide sequence ID" value="NZ_FOVK01000012.1"/>
</dbReference>
<keyword evidence="3" id="KW-1185">Reference proteome</keyword>
<name>A0A1I5E0H1_9CLOT</name>
<dbReference type="STRING" id="398199.SAMN05421804_11210"/>
<organism evidence="2 3">
    <name type="scientific">Proteiniclasticum ruminis</name>
    <dbReference type="NCBI Taxonomy" id="398199"/>
    <lineage>
        <taxon>Bacteria</taxon>
        <taxon>Bacillati</taxon>
        <taxon>Bacillota</taxon>
        <taxon>Clostridia</taxon>
        <taxon>Eubacteriales</taxon>
        <taxon>Clostridiaceae</taxon>
        <taxon>Proteiniclasticum</taxon>
    </lineage>
</organism>
<dbReference type="PANTHER" id="PTHR40396:SF1">
    <property type="entry name" value="ATPASE AAA-TYPE CORE DOMAIN-CONTAINING PROTEIN"/>
    <property type="match status" value="1"/>
</dbReference>
<dbReference type="PANTHER" id="PTHR40396">
    <property type="entry name" value="ATPASE-LIKE PROTEIN"/>
    <property type="match status" value="1"/>
</dbReference>
<proteinExistence type="predicted"/>
<dbReference type="AlphaFoldDB" id="A0A1I5E0H1"/>
<dbReference type="GO" id="GO:0005524">
    <property type="term" value="F:ATP binding"/>
    <property type="evidence" value="ECO:0007669"/>
    <property type="project" value="InterPro"/>
</dbReference>
<protein>
    <submittedName>
        <fullName evidence="2">ATPase/GTPase, AAA15 family</fullName>
    </submittedName>
</protein>
<dbReference type="GO" id="GO:0016887">
    <property type="term" value="F:ATP hydrolysis activity"/>
    <property type="evidence" value="ECO:0007669"/>
    <property type="project" value="InterPro"/>
</dbReference>
<evidence type="ECO:0000313" key="2">
    <source>
        <dbReference type="EMBL" id="SFO05024.1"/>
    </source>
</evidence>
<gene>
    <name evidence="2" type="ORF">SAMN04488695_11237</name>
</gene>
<dbReference type="SUPFAM" id="SSF52540">
    <property type="entry name" value="P-loop containing nucleoside triphosphate hydrolases"/>
    <property type="match status" value="1"/>
</dbReference>
<evidence type="ECO:0000313" key="3">
    <source>
        <dbReference type="Proteomes" id="UP000181899"/>
    </source>
</evidence>
<sequence>MIIQFSIKNFTSFKDKVTLDLSAVHAYKEHESNLIDLGLKDKFLKVVSIYGANASGKSNLCLALDNFKKLVEESLNSAKEKEDLAVSKYYLPFEFTKERENTELELVWIHDHYEYKYGFEYNSEKIATEWFYKKNTKTNRNTTVFERNMDEIQFGASVRKYCEPYRHQIPKETLALTFLSKLKLPMNTFSDASDTITDIMVGDSRYFESKAYLTKFLPGVIDTDKENLLRFLDAIDSGIKDIYYEKSEDQTLVWTEYHDVEGNCYKLSLLRESHGTNKSIMLYILSKWAINNGYTMVIDELNTRLHPLLLKFIIDLFYEHNTQAQLIYTTHDTTLLDRQFFRRDQILFVNKDEFGRSELVALSDYKVRSDASFEKDYLAGVYGGIPSLSNYQL</sequence>
<accession>A0A1I5E0H1</accession>